<gene>
    <name evidence="3" type="ORF">RXV79_17295</name>
</gene>
<dbReference type="Gene3D" id="3.40.50.1820">
    <property type="entry name" value="alpha/beta hydrolase"/>
    <property type="match status" value="1"/>
</dbReference>
<evidence type="ECO:0000256" key="1">
    <source>
        <dbReference type="SAM" id="SignalP"/>
    </source>
</evidence>
<dbReference type="PANTHER" id="PTHR43798">
    <property type="entry name" value="MONOACYLGLYCEROL LIPASE"/>
    <property type="match status" value="1"/>
</dbReference>
<feature type="domain" description="AB hydrolase-1" evidence="2">
    <location>
        <begin position="74"/>
        <end position="314"/>
    </location>
</feature>
<keyword evidence="4" id="KW-1185">Reference proteome</keyword>
<reference evidence="3 4" key="1">
    <citation type="submission" date="2023-10" db="EMBL/GenBank/DDBJ databases">
        <title>Bacteria for the degradation of biodegradable plastic PBAT(Polybutylene adipate terephthalate).</title>
        <authorList>
            <person name="Weon H.-Y."/>
            <person name="Yeon J."/>
        </authorList>
    </citation>
    <scope>NUCLEOTIDE SEQUENCE [LARGE SCALE GENOMIC DNA]</scope>
    <source>
        <strain evidence="3 4">SBD 7-3</strain>
    </source>
</reference>
<dbReference type="EMBL" id="CP136336">
    <property type="protein sequence ID" value="WOB06675.1"/>
    <property type="molecule type" value="Genomic_DNA"/>
</dbReference>
<protein>
    <submittedName>
        <fullName evidence="3">Alpha/beta hydrolase</fullName>
    </submittedName>
</protein>
<dbReference type="PRINTS" id="PR00111">
    <property type="entry name" value="ABHYDROLASE"/>
</dbReference>
<organism evidence="3 4">
    <name type="scientific">Piscinibacter gummiphilus</name>
    <dbReference type="NCBI Taxonomy" id="946333"/>
    <lineage>
        <taxon>Bacteria</taxon>
        <taxon>Pseudomonadati</taxon>
        <taxon>Pseudomonadota</taxon>
        <taxon>Betaproteobacteria</taxon>
        <taxon>Burkholderiales</taxon>
        <taxon>Sphaerotilaceae</taxon>
        <taxon>Piscinibacter</taxon>
    </lineage>
</organism>
<dbReference type="SUPFAM" id="SSF53474">
    <property type="entry name" value="alpha/beta-Hydrolases"/>
    <property type="match status" value="1"/>
</dbReference>
<dbReference type="PANTHER" id="PTHR43798:SF33">
    <property type="entry name" value="HYDROLASE, PUTATIVE (AFU_ORTHOLOGUE AFUA_2G14860)-RELATED"/>
    <property type="match status" value="1"/>
</dbReference>
<dbReference type="InterPro" id="IPR050266">
    <property type="entry name" value="AB_hydrolase_sf"/>
</dbReference>
<accession>A0ABZ0CUP8</accession>
<sequence>MRNLTVAAALFFTGVLAAAQTASTAPCVEPVPPPASGAAPVLPPPRLQQLQYKCLKLNGGQRVLTGEAGDAKAPPVLLVHGLGNNAHRDWAPVIRPLAAQFHVITVDLPGFGASPGNGEGYSFVALGRVLSQVLEQLAPGQKAHVVGHSLGGAVSLFFAHAYGAQVERLVLVDAAGILLKTVYVQHMANLRTPQVGIAPVDRILSGVSDRLRGIKRGVFGNLDDRFDFSRWLAQNPGIRFALLGRYTQVEAGLGLVEHDFTRAIRETTAPTTVIWGADDPIAPLRTGRLLAARLPDARLKVIDGVGHTPMLESPEAFRALLVEALTAPLAPKYSVTVPEISQGDVTCSADANRSYTGRFDTLTLDNCLGVRVHSARIKRLVLRGSTVTIDDTVVEADDVALAATDSEVTATNLRLAGRVAVRAENSRIDLAGASLVARDMAVEAPPPSRVYFSVSEMRGRENTGDVHTVWSQTPAIAK</sequence>
<dbReference type="Pfam" id="PF00561">
    <property type="entry name" value="Abhydrolase_1"/>
    <property type="match status" value="1"/>
</dbReference>
<proteinExistence type="predicted"/>
<dbReference type="GO" id="GO:0016787">
    <property type="term" value="F:hydrolase activity"/>
    <property type="evidence" value="ECO:0007669"/>
    <property type="project" value="UniProtKB-KW"/>
</dbReference>
<evidence type="ECO:0000259" key="2">
    <source>
        <dbReference type="Pfam" id="PF00561"/>
    </source>
</evidence>
<evidence type="ECO:0000313" key="4">
    <source>
        <dbReference type="Proteomes" id="UP001303946"/>
    </source>
</evidence>
<feature type="chain" id="PRO_5046292551" evidence="1">
    <location>
        <begin position="18"/>
        <end position="478"/>
    </location>
</feature>
<evidence type="ECO:0000313" key="3">
    <source>
        <dbReference type="EMBL" id="WOB06675.1"/>
    </source>
</evidence>
<dbReference type="Proteomes" id="UP001303946">
    <property type="component" value="Chromosome"/>
</dbReference>
<feature type="signal peptide" evidence="1">
    <location>
        <begin position="1"/>
        <end position="17"/>
    </location>
</feature>
<keyword evidence="1" id="KW-0732">Signal</keyword>
<dbReference type="RefSeq" id="WP_316699252.1">
    <property type="nucleotide sequence ID" value="NZ_CP136336.1"/>
</dbReference>
<dbReference type="InterPro" id="IPR000073">
    <property type="entry name" value="AB_hydrolase_1"/>
</dbReference>
<keyword evidence="3" id="KW-0378">Hydrolase</keyword>
<name>A0ABZ0CUP8_9BURK</name>
<dbReference type="InterPro" id="IPR029058">
    <property type="entry name" value="AB_hydrolase_fold"/>
</dbReference>